<evidence type="ECO:0000256" key="7">
    <source>
        <dbReference type="ARBA" id="ARBA00023136"/>
    </source>
</evidence>
<keyword evidence="10" id="KW-1185">Reference proteome</keyword>
<evidence type="ECO:0000256" key="1">
    <source>
        <dbReference type="ARBA" id="ARBA00004651"/>
    </source>
</evidence>
<feature type="transmembrane region" description="Helical" evidence="8">
    <location>
        <begin position="136"/>
        <end position="161"/>
    </location>
</feature>
<dbReference type="EMBL" id="AP014612">
    <property type="protein sequence ID" value="BAQ24299.1"/>
    <property type="molecule type" value="Genomic_DNA"/>
</dbReference>
<comment type="subcellular location">
    <subcellularLocation>
        <location evidence="1">Cell membrane</location>
        <topology evidence="1">Multi-pass membrane protein</topology>
    </subcellularLocation>
</comment>
<feature type="transmembrane region" description="Helical" evidence="8">
    <location>
        <begin position="270"/>
        <end position="294"/>
    </location>
</feature>
<reference evidence="9 10" key="1">
    <citation type="journal article" date="2016" name="Microbiol. Immunol.">
        <title>Complete genome sequence of Streptococcus troglodytae TKU31 isolated from the oral cavity of a chimpanzee (Pan troglodytes).</title>
        <authorList>
            <person name="Okamoto M."/>
            <person name="Naito M."/>
            <person name="Miyanohara M."/>
            <person name="Imai S."/>
            <person name="Nomura Y."/>
            <person name="Saito W."/>
            <person name="Momoi Y."/>
            <person name="Takada K."/>
            <person name="Miyabe-Nishiwaki T."/>
            <person name="Tomonaga M."/>
            <person name="Hanada N."/>
        </authorList>
    </citation>
    <scope>NUCLEOTIDE SEQUENCE [LARGE SCALE GENOMIC DNA]</scope>
    <source>
        <strain evidence="10">TKU 31</strain>
    </source>
</reference>
<gene>
    <name evidence="9" type="ORF">SRT_10380</name>
</gene>
<dbReference type="InterPro" id="IPR037294">
    <property type="entry name" value="ABC_BtuC-like"/>
</dbReference>
<evidence type="ECO:0000313" key="10">
    <source>
        <dbReference type="Proteomes" id="UP000217758"/>
    </source>
</evidence>
<sequence length="323" mass="36254">MILTFKQKLWLILVLVITLSALYLLYGIGPDVNKFLIIYMVNSRYKRLLAILLTAACIGVSTLIFQTISSNRILTPSIIGLDSVYVFIQTIVLFFLGSQQALKMSALSNYCLSLLIMVGFAFFLFKILFKQQEYSIYFVLLCGLILNTLFSSLSSFFQMLIDPNDFLILQTNLFASFNAINTKLLWISLIIVVFVLLISWTSLRKLDVLLLGKDVAISLGLDYDLLVMKFFILISILIAVSTALVGPITFLGLLVVNLAYHIFPTYRHSILLPASILIGMVALVGGQIIVQYILTLETQLSVILNFIGGIYFILILLKESKDK</sequence>
<accession>A0A1L7LJG6</accession>
<dbReference type="GO" id="GO:0033214">
    <property type="term" value="P:siderophore-iron import into cell"/>
    <property type="evidence" value="ECO:0007669"/>
    <property type="project" value="TreeGrafter"/>
</dbReference>
<dbReference type="PANTHER" id="PTHR30472">
    <property type="entry name" value="FERRIC ENTEROBACTIN TRANSPORT SYSTEM PERMEASE PROTEIN"/>
    <property type="match status" value="1"/>
</dbReference>
<dbReference type="Pfam" id="PF01032">
    <property type="entry name" value="FecCD"/>
    <property type="match status" value="1"/>
</dbReference>
<dbReference type="InterPro" id="IPR000522">
    <property type="entry name" value="ABC_transptr_permease_BtuC"/>
</dbReference>
<feature type="transmembrane region" description="Helical" evidence="8">
    <location>
        <begin position="300"/>
        <end position="317"/>
    </location>
</feature>
<evidence type="ECO:0000256" key="3">
    <source>
        <dbReference type="ARBA" id="ARBA00022448"/>
    </source>
</evidence>
<evidence type="ECO:0000313" key="9">
    <source>
        <dbReference type="EMBL" id="BAQ24299.1"/>
    </source>
</evidence>
<dbReference type="AlphaFoldDB" id="A0A1L7LJG6"/>
<dbReference type="GO" id="GO:0005886">
    <property type="term" value="C:plasma membrane"/>
    <property type="evidence" value="ECO:0007669"/>
    <property type="project" value="UniProtKB-SubCell"/>
</dbReference>
<comment type="similarity">
    <text evidence="2">Belongs to the binding-protein-dependent transport system permease family. FecCD subfamily.</text>
</comment>
<dbReference type="KEGG" id="strg:SRT_10380"/>
<keyword evidence="4" id="KW-1003">Cell membrane</keyword>
<keyword evidence="3" id="KW-0813">Transport</keyword>
<evidence type="ECO:0000256" key="2">
    <source>
        <dbReference type="ARBA" id="ARBA00007935"/>
    </source>
</evidence>
<keyword evidence="7 8" id="KW-0472">Membrane</keyword>
<feature type="transmembrane region" description="Helical" evidence="8">
    <location>
        <begin position="77"/>
        <end position="95"/>
    </location>
</feature>
<evidence type="ECO:0000256" key="4">
    <source>
        <dbReference type="ARBA" id="ARBA00022475"/>
    </source>
</evidence>
<keyword evidence="5 8" id="KW-0812">Transmembrane</keyword>
<evidence type="ECO:0000256" key="6">
    <source>
        <dbReference type="ARBA" id="ARBA00022989"/>
    </source>
</evidence>
<dbReference type="Gene3D" id="1.10.3470.10">
    <property type="entry name" value="ABC transporter involved in vitamin B12 uptake, BtuC"/>
    <property type="match status" value="1"/>
</dbReference>
<keyword evidence="6 8" id="KW-1133">Transmembrane helix</keyword>
<evidence type="ECO:0000256" key="5">
    <source>
        <dbReference type="ARBA" id="ARBA00022692"/>
    </source>
</evidence>
<evidence type="ECO:0000256" key="8">
    <source>
        <dbReference type="SAM" id="Phobius"/>
    </source>
</evidence>
<feature type="transmembrane region" description="Helical" evidence="8">
    <location>
        <begin position="48"/>
        <end position="65"/>
    </location>
</feature>
<organism evidence="9 10">
    <name type="scientific">Streptococcus troglodytae</name>
    <dbReference type="NCBI Taxonomy" id="1111760"/>
    <lineage>
        <taxon>Bacteria</taxon>
        <taxon>Bacillati</taxon>
        <taxon>Bacillota</taxon>
        <taxon>Bacilli</taxon>
        <taxon>Lactobacillales</taxon>
        <taxon>Streptococcaceae</taxon>
        <taxon>Streptococcus</taxon>
    </lineage>
</organism>
<feature type="transmembrane region" description="Helical" evidence="8">
    <location>
        <begin position="244"/>
        <end position="263"/>
    </location>
</feature>
<dbReference type="RefSeq" id="WP_128833311.1">
    <property type="nucleotide sequence ID" value="NZ_AP014612.1"/>
</dbReference>
<dbReference type="CDD" id="cd06550">
    <property type="entry name" value="TM_ABC_iron-siderophores_like"/>
    <property type="match status" value="1"/>
</dbReference>
<feature type="transmembrane region" description="Helical" evidence="8">
    <location>
        <begin position="107"/>
        <end position="129"/>
    </location>
</feature>
<dbReference type="Proteomes" id="UP000217758">
    <property type="component" value="Chromosome"/>
</dbReference>
<feature type="transmembrane region" description="Helical" evidence="8">
    <location>
        <begin position="9"/>
        <end position="28"/>
    </location>
</feature>
<dbReference type="GO" id="GO:0022857">
    <property type="term" value="F:transmembrane transporter activity"/>
    <property type="evidence" value="ECO:0007669"/>
    <property type="project" value="InterPro"/>
</dbReference>
<proteinExistence type="inferred from homology"/>
<feature type="transmembrane region" description="Helical" evidence="8">
    <location>
        <begin position="184"/>
        <end position="203"/>
    </location>
</feature>
<protein>
    <submittedName>
        <fullName evidence="9">FerrichromeABC transporter permease</fullName>
    </submittedName>
</protein>
<name>A0A1L7LJG6_9STRE</name>
<dbReference type="SUPFAM" id="SSF81345">
    <property type="entry name" value="ABC transporter involved in vitamin B12 uptake, BtuC"/>
    <property type="match status" value="1"/>
</dbReference>
<dbReference type="PANTHER" id="PTHR30472:SF19">
    <property type="entry name" value="PETROBACTIN IMPORT SYSTEM PERMEASE PROTEIN YCLO"/>
    <property type="match status" value="1"/>
</dbReference>